<comment type="caution">
    <text evidence="8">The sequence shown here is derived from an EMBL/GenBank/DDBJ whole genome shotgun (WGS) entry which is preliminary data.</text>
</comment>
<evidence type="ECO:0000256" key="3">
    <source>
        <dbReference type="ARBA" id="ARBA00022692"/>
    </source>
</evidence>
<evidence type="ECO:0000256" key="1">
    <source>
        <dbReference type="ARBA" id="ARBA00004651"/>
    </source>
</evidence>
<sequence length="75" mass="8081">MKQKKQTWNDMSPGGKTLASVVGVAQIVLATSAWRDLAKRSAAQVNGPKGLWAAIIAINWVGPIAYFVKGRRSNT</sequence>
<organism evidence="8 9">
    <name type="scientific">Mycetocola manganoxydans</name>
    <dbReference type="NCBI Taxonomy" id="699879"/>
    <lineage>
        <taxon>Bacteria</taxon>
        <taxon>Bacillati</taxon>
        <taxon>Actinomycetota</taxon>
        <taxon>Actinomycetes</taxon>
        <taxon>Micrococcales</taxon>
        <taxon>Microbacteriaceae</taxon>
        <taxon>Mycetocola</taxon>
    </lineage>
</organism>
<dbReference type="Pfam" id="PF13396">
    <property type="entry name" value="PLDc_N"/>
    <property type="match status" value="1"/>
</dbReference>
<accession>A0A3L6ZVE1</accession>
<dbReference type="OrthoDB" id="5125307at2"/>
<evidence type="ECO:0000256" key="5">
    <source>
        <dbReference type="ARBA" id="ARBA00023136"/>
    </source>
</evidence>
<evidence type="ECO:0000259" key="7">
    <source>
        <dbReference type="Pfam" id="PF13396"/>
    </source>
</evidence>
<keyword evidence="9" id="KW-1185">Reference proteome</keyword>
<protein>
    <recommendedName>
        <fullName evidence="7">Cardiolipin synthase N-terminal domain-containing protein</fullName>
    </recommendedName>
</protein>
<dbReference type="Proteomes" id="UP000270299">
    <property type="component" value="Unassembled WGS sequence"/>
</dbReference>
<keyword evidence="2" id="KW-1003">Cell membrane</keyword>
<comment type="subcellular location">
    <subcellularLocation>
        <location evidence="1">Cell membrane</location>
        <topology evidence="1">Multi-pass membrane protein</topology>
    </subcellularLocation>
</comment>
<feature type="domain" description="Cardiolipin synthase N-terminal" evidence="7">
    <location>
        <begin position="28"/>
        <end position="71"/>
    </location>
</feature>
<evidence type="ECO:0000256" key="2">
    <source>
        <dbReference type="ARBA" id="ARBA00022475"/>
    </source>
</evidence>
<keyword evidence="3 6" id="KW-0812">Transmembrane</keyword>
<dbReference type="GO" id="GO:0005886">
    <property type="term" value="C:plasma membrane"/>
    <property type="evidence" value="ECO:0007669"/>
    <property type="project" value="UniProtKB-SubCell"/>
</dbReference>
<dbReference type="InterPro" id="IPR027379">
    <property type="entry name" value="CLS_N"/>
</dbReference>
<evidence type="ECO:0000313" key="8">
    <source>
        <dbReference type="EMBL" id="RLP71531.1"/>
    </source>
</evidence>
<keyword evidence="4 6" id="KW-1133">Transmembrane helix</keyword>
<evidence type="ECO:0000256" key="6">
    <source>
        <dbReference type="SAM" id="Phobius"/>
    </source>
</evidence>
<evidence type="ECO:0000313" key="9">
    <source>
        <dbReference type="Proteomes" id="UP000270299"/>
    </source>
</evidence>
<keyword evidence="5 6" id="KW-0472">Membrane</keyword>
<gene>
    <name evidence="8" type="ORF">D9V29_09205</name>
</gene>
<evidence type="ECO:0000256" key="4">
    <source>
        <dbReference type="ARBA" id="ARBA00022989"/>
    </source>
</evidence>
<dbReference type="EMBL" id="RCUV01000008">
    <property type="protein sequence ID" value="RLP71531.1"/>
    <property type="molecule type" value="Genomic_DNA"/>
</dbReference>
<feature type="transmembrane region" description="Helical" evidence="6">
    <location>
        <begin position="51"/>
        <end position="68"/>
    </location>
</feature>
<reference evidence="8 9" key="1">
    <citation type="submission" date="2018-10" db="EMBL/GenBank/DDBJ databases">
        <authorList>
            <person name="Li J."/>
        </authorList>
    </citation>
    <scope>NUCLEOTIDE SEQUENCE [LARGE SCALE GENOMIC DNA]</scope>
    <source>
        <strain evidence="8 9">CCTCC AB209002</strain>
    </source>
</reference>
<name>A0A3L6ZVE1_9MICO</name>
<proteinExistence type="predicted"/>
<dbReference type="AlphaFoldDB" id="A0A3L6ZVE1"/>